<evidence type="ECO:0000256" key="5">
    <source>
        <dbReference type="ARBA" id="ARBA00022527"/>
    </source>
</evidence>
<dbReference type="PANTHER" id="PTHR24346">
    <property type="entry name" value="MAP/MICROTUBULE AFFINITY-REGULATING KINASE"/>
    <property type="match status" value="1"/>
</dbReference>
<dbReference type="SUPFAM" id="SSF56112">
    <property type="entry name" value="Protein kinase-like (PK-like)"/>
    <property type="match status" value="1"/>
</dbReference>
<keyword evidence="11" id="KW-0067">ATP-binding</keyword>
<keyword evidence="5" id="KW-0723">Serine/threonine-protein kinase</keyword>
<evidence type="ECO:0000256" key="12">
    <source>
        <dbReference type="ARBA" id="ARBA00022842"/>
    </source>
</evidence>
<comment type="cofactor">
    <cofactor evidence="1">
        <name>Mg(2+)</name>
        <dbReference type="ChEBI" id="CHEBI:18420"/>
    </cofactor>
</comment>
<dbReference type="InterPro" id="IPR008271">
    <property type="entry name" value="Ser/Thr_kinase_AS"/>
</dbReference>
<dbReference type="Pfam" id="PF23312">
    <property type="entry name" value="UBA_SIK3"/>
    <property type="match status" value="1"/>
</dbReference>
<dbReference type="GO" id="GO:0035556">
    <property type="term" value="P:intracellular signal transduction"/>
    <property type="evidence" value="ECO:0007669"/>
    <property type="project" value="TreeGrafter"/>
</dbReference>
<evidence type="ECO:0000256" key="1">
    <source>
        <dbReference type="ARBA" id="ARBA00001946"/>
    </source>
</evidence>
<dbReference type="FunFam" id="1.10.510.10:FF:000154">
    <property type="entry name" value="Serine/threonine-protein kinase SIK2"/>
    <property type="match status" value="1"/>
</dbReference>
<comment type="catalytic activity">
    <reaction evidence="14">
        <text>L-seryl-[protein] + ATP = O-phospho-L-seryl-[protein] + ADP + H(+)</text>
        <dbReference type="Rhea" id="RHEA:17989"/>
        <dbReference type="Rhea" id="RHEA-COMP:9863"/>
        <dbReference type="Rhea" id="RHEA-COMP:11604"/>
        <dbReference type="ChEBI" id="CHEBI:15378"/>
        <dbReference type="ChEBI" id="CHEBI:29999"/>
        <dbReference type="ChEBI" id="CHEBI:30616"/>
        <dbReference type="ChEBI" id="CHEBI:83421"/>
        <dbReference type="ChEBI" id="CHEBI:456216"/>
        <dbReference type="EC" id="2.7.11.1"/>
    </reaction>
</comment>
<dbReference type="GO" id="GO:0005524">
    <property type="term" value="F:ATP binding"/>
    <property type="evidence" value="ECO:0007669"/>
    <property type="project" value="UniProtKB-KW"/>
</dbReference>
<proteinExistence type="predicted"/>
<gene>
    <name evidence="18" type="primary">LOC107601680</name>
</gene>
<keyword evidence="7" id="KW-0808">Transferase</keyword>
<dbReference type="GO" id="GO:0046872">
    <property type="term" value="F:metal ion binding"/>
    <property type="evidence" value="ECO:0007669"/>
    <property type="project" value="UniProtKB-KW"/>
</dbReference>
<dbReference type="PANTHER" id="PTHR24346:SF38">
    <property type="entry name" value="NON-SPECIFIC SERINE_THREONINE PROTEIN KINASE"/>
    <property type="match status" value="1"/>
</dbReference>
<name>A0A672QEZ9_SINGR</name>
<evidence type="ECO:0000256" key="15">
    <source>
        <dbReference type="SAM" id="MobiDB-lite"/>
    </source>
</evidence>
<dbReference type="GO" id="GO:0005737">
    <property type="term" value="C:cytoplasm"/>
    <property type="evidence" value="ECO:0007669"/>
    <property type="project" value="UniProtKB-SubCell"/>
</dbReference>
<dbReference type="GO" id="GO:0000226">
    <property type="term" value="P:microtubule cytoskeleton organization"/>
    <property type="evidence" value="ECO:0007669"/>
    <property type="project" value="TreeGrafter"/>
</dbReference>
<protein>
    <recommendedName>
        <fullName evidence="3">non-specific serine/threonine protein kinase</fullName>
        <ecNumber evidence="3">2.7.11.1</ecNumber>
    </recommendedName>
</protein>
<evidence type="ECO:0000259" key="17">
    <source>
        <dbReference type="PROSITE" id="PS50030"/>
    </source>
</evidence>
<evidence type="ECO:0000256" key="13">
    <source>
        <dbReference type="ARBA" id="ARBA00047899"/>
    </source>
</evidence>
<feature type="region of interest" description="Disordered" evidence="15">
    <location>
        <begin position="726"/>
        <end position="759"/>
    </location>
</feature>
<dbReference type="InterPro" id="IPR057380">
    <property type="entry name" value="UBA_SIK1/2/3"/>
</dbReference>
<keyword evidence="6" id="KW-0597">Phosphoprotein</keyword>
<keyword evidence="9" id="KW-0547">Nucleotide-binding</keyword>
<reference evidence="18" key="1">
    <citation type="submission" date="2025-08" db="UniProtKB">
        <authorList>
            <consortium name="Ensembl"/>
        </authorList>
    </citation>
    <scope>IDENTIFICATION</scope>
</reference>
<evidence type="ECO:0000256" key="10">
    <source>
        <dbReference type="ARBA" id="ARBA00022777"/>
    </source>
</evidence>
<dbReference type="Proteomes" id="UP000472262">
    <property type="component" value="Unassembled WGS sequence"/>
</dbReference>
<dbReference type="Gene3D" id="1.10.510.10">
    <property type="entry name" value="Transferase(Phosphotransferase) domain 1"/>
    <property type="match status" value="1"/>
</dbReference>
<dbReference type="SMART" id="SM00220">
    <property type="entry name" value="S_TKc"/>
    <property type="match status" value="1"/>
</dbReference>
<organism evidence="18 19">
    <name type="scientific">Sinocyclocheilus grahami</name>
    <name type="common">Dianchi golden-line fish</name>
    <name type="synonym">Barbus grahami</name>
    <dbReference type="NCBI Taxonomy" id="75366"/>
    <lineage>
        <taxon>Eukaryota</taxon>
        <taxon>Metazoa</taxon>
        <taxon>Chordata</taxon>
        <taxon>Craniata</taxon>
        <taxon>Vertebrata</taxon>
        <taxon>Euteleostomi</taxon>
        <taxon>Actinopterygii</taxon>
        <taxon>Neopterygii</taxon>
        <taxon>Teleostei</taxon>
        <taxon>Ostariophysi</taxon>
        <taxon>Cypriniformes</taxon>
        <taxon>Cyprinidae</taxon>
        <taxon>Cyprininae</taxon>
        <taxon>Sinocyclocheilus</taxon>
    </lineage>
</organism>
<sequence>MFFIINNKKHDLNNTLNVNKYIYLNKENILMHLTVAIKIIDKTQLDAVNLEKIYREVQIMKMLDHPHIIKLYQVMETKNMLYLVTEYAKNGEIFDYLAKHGRLSEPEARRKFWQILSAVEYCHNRNIVHRDLKAENLLLDGHMNIKIADFGFGNFFQPGKPLATWCGSPPYAAPEVFEGQQYEGPQLDIWSMGVVLYVLVCGALPFDGPSLPILRQRVLEGRFRIPYFMTEDCEHLIRRMLVLDPSKRLSIGQIKEHKWMVMEVPVQRPMLYQQTVEGEARVGEYSEQVLRLMHSLGIDQHKTVESLQNKSYNHFAAIYYLLVERLKAHRCSFPVEPRLDARQRRPSTIAEQTVIKVSLFKFLLPQNVSLLRSPAVPQAPADSFMFPQSSCATEHSLMEEEVGTPKVNGCMLDPLPPVAVRKSSASSPSNMMETSIDEGIETEELDTEDDHTHVFNAYQMARFAQRRHTLSEVTNQPGIMTSGGGCKLFSVGHNPSLGSVDSEYDMGSMHSDLSLLEDAPSLNEVVLANTPITRMTPPFISARPANPAMQALSAQRRETHNRSPISFREGRRASDTSLTQGLVAFRQHLQNLARTKGILELNKVYEQMGSGETPSLGLLSAQTHPHDLLDPALQHDMALCSGGTHPALLSRRQSLEPQYLSHRIQKATLMANSPSSCQMFCKETPRSLEQQLQEHRLQQKRLYLQKQSQMQAYFNQMHIVEDPYAPCATMGHQDSGAPPQPQGSIAPAHQQSSQASPQFAHAQPLGHLMEPNPESLPYEPYLGHYAQMQPLPQSFSAQLQPQQPEPLNYTYPACDPSHSGEALYPEQYDYPLDPEQLAPPAEGGSAGYDGLALADPFLDSEMMETVDSQHGFVLVN</sequence>
<dbReference type="EC" id="2.7.11.1" evidence="3"/>
<evidence type="ECO:0000256" key="14">
    <source>
        <dbReference type="ARBA" id="ARBA00048679"/>
    </source>
</evidence>
<keyword evidence="4" id="KW-0963">Cytoplasm</keyword>
<keyword evidence="12" id="KW-0460">Magnesium</keyword>
<evidence type="ECO:0000313" key="19">
    <source>
        <dbReference type="Proteomes" id="UP000472262"/>
    </source>
</evidence>
<keyword evidence="8" id="KW-0479">Metal-binding</keyword>
<dbReference type="InterPro" id="IPR034672">
    <property type="entry name" value="SIK"/>
</dbReference>
<evidence type="ECO:0000256" key="11">
    <source>
        <dbReference type="ARBA" id="ARBA00022840"/>
    </source>
</evidence>
<evidence type="ECO:0000256" key="4">
    <source>
        <dbReference type="ARBA" id="ARBA00022490"/>
    </source>
</evidence>
<evidence type="ECO:0000313" key="18">
    <source>
        <dbReference type="Ensembl" id="ENSSGRP00000074469.1"/>
    </source>
</evidence>
<dbReference type="Pfam" id="PF00069">
    <property type="entry name" value="Pkinase"/>
    <property type="match status" value="1"/>
</dbReference>
<evidence type="ECO:0000256" key="7">
    <source>
        <dbReference type="ARBA" id="ARBA00022679"/>
    </source>
</evidence>
<dbReference type="CDD" id="cd14409">
    <property type="entry name" value="UBA_SIK2"/>
    <property type="match status" value="1"/>
</dbReference>
<dbReference type="PROSITE" id="PS00108">
    <property type="entry name" value="PROTEIN_KINASE_ST"/>
    <property type="match status" value="1"/>
</dbReference>
<dbReference type="InterPro" id="IPR000719">
    <property type="entry name" value="Prot_kinase_dom"/>
</dbReference>
<dbReference type="InterPro" id="IPR015940">
    <property type="entry name" value="UBA"/>
</dbReference>
<keyword evidence="10" id="KW-0418">Kinase</keyword>
<keyword evidence="19" id="KW-1185">Reference proteome</keyword>
<reference evidence="18" key="2">
    <citation type="submission" date="2025-09" db="UniProtKB">
        <authorList>
            <consortium name="Ensembl"/>
        </authorList>
    </citation>
    <scope>IDENTIFICATION</scope>
</reference>
<feature type="domain" description="Protein kinase" evidence="16">
    <location>
        <begin position="1"/>
        <end position="260"/>
    </location>
</feature>
<dbReference type="PROSITE" id="PS50011">
    <property type="entry name" value="PROTEIN_KINASE_DOM"/>
    <property type="match status" value="1"/>
</dbReference>
<dbReference type="Ensembl" id="ENSSGRT00000079267.1">
    <property type="protein sequence ID" value="ENSSGRP00000074469.1"/>
    <property type="gene ID" value="ENSSGRG00000037818.1"/>
</dbReference>
<dbReference type="AlphaFoldDB" id="A0A672QEZ9"/>
<evidence type="ECO:0000256" key="3">
    <source>
        <dbReference type="ARBA" id="ARBA00012513"/>
    </source>
</evidence>
<evidence type="ECO:0000256" key="8">
    <source>
        <dbReference type="ARBA" id="ARBA00022723"/>
    </source>
</evidence>
<evidence type="ECO:0000256" key="6">
    <source>
        <dbReference type="ARBA" id="ARBA00022553"/>
    </source>
</evidence>
<evidence type="ECO:0000256" key="9">
    <source>
        <dbReference type="ARBA" id="ARBA00022741"/>
    </source>
</evidence>
<dbReference type="PROSITE" id="PS50030">
    <property type="entry name" value="UBA"/>
    <property type="match status" value="1"/>
</dbReference>
<evidence type="ECO:0000256" key="2">
    <source>
        <dbReference type="ARBA" id="ARBA00004496"/>
    </source>
</evidence>
<accession>A0A672QEZ9</accession>
<dbReference type="InterPro" id="IPR011009">
    <property type="entry name" value="Kinase-like_dom_sf"/>
</dbReference>
<feature type="domain" description="UBA" evidence="17">
    <location>
        <begin position="284"/>
        <end position="324"/>
    </location>
</feature>
<dbReference type="CDD" id="cd14071">
    <property type="entry name" value="STKc_SIK"/>
    <property type="match status" value="1"/>
</dbReference>
<dbReference type="GO" id="GO:0050321">
    <property type="term" value="F:tau-protein kinase activity"/>
    <property type="evidence" value="ECO:0007669"/>
    <property type="project" value="TreeGrafter"/>
</dbReference>
<feature type="region of interest" description="Disordered" evidence="15">
    <location>
        <begin position="797"/>
        <end position="825"/>
    </location>
</feature>
<comment type="catalytic activity">
    <reaction evidence="13">
        <text>L-threonyl-[protein] + ATP = O-phospho-L-threonyl-[protein] + ADP + H(+)</text>
        <dbReference type="Rhea" id="RHEA:46608"/>
        <dbReference type="Rhea" id="RHEA-COMP:11060"/>
        <dbReference type="Rhea" id="RHEA-COMP:11605"/>
        <dbReference type="ChEBI" id="CHEBI:15378"/>
        <dbReference type="ChEBI" id="CHEBI:30013"/>
        <dbReference type="ChEBI" id="CHEBI:30616"/>
        <dbReference type="ChEBI" id="CHEBI:61977"/>
        <dbReference type="ChEBI" id="CHEBI:456216"/>
        <dbReference type="EC" id="2.7.11.1"/>
    </reaction>
</comment>
<evidence type="ECO:0000259" key="16">
    <source>
        <dbReference type="PROSITE" id="PS50011"/>
    </source>
</evidence>
<comment type="subcellular location">
    <subcellularLocation>
        <location evidence="2">Cytoplasm</location>
    </subcellularLocation>
</comment>
<feature type="compositionally biased region" description="Low complexity" evidence="15">
    <location>
        <begin position="746"/>
        <end position="759"/>
    </location>
</feature>